<dbReference type="SUPFAM" id="SSF101790">
    <property type="entry name" value="Aminomethyltransferase beta-barrel domain"/>
    <property type="match status" value="1"/>
</dbReference>
<evidence type="ECO:0000259" key="1">
    <source>
        <dbReference type="Pfam" id="PF01571"/>
    </source>
</evidence>
<proteinExistence type="predicted"/>
<comment type="caution">
    <text evidence="3">The sequence shown here is derived from an EMBL/GenBank/DDBJ whole genome shotgun (WGS) entry which is preliminary data.</text>
</comment>
<dbReference type="PANTHER" id="PTHR43757:SF2">
    <property type="entry name" value="AMINOMETHYLTRANSFERASE, MITOCHONDRIAL"/>
    <property type="match status" value="1"/>
</dbReference>
<dbReference type="InterPro" id="IPR013977">
    <property type="entry name" value="GcvT_C"/>
</dbReference>
<protein>
    <submittedName>
        <fullName evidence="3">Glycine cleavage T C-terminal barrel domain-containing protein</fullName>
    </submittedName>
</protein>
<evidence type="ECO:0000259" key="2">
    <source>
        <dbReference type="Pfam" id="PF08669"/>
    </source>
</evidence>
<gene>
    <name evidence="3" type="ORF">RWD45_12180</name>
</gene>
<accession>A0ABU5CUR3</accession>
<dbReference type="Proteomes" id="UP001275315">
    <property type="component" value="Unassembled WGS sequence"/>
</dbReference>
<dbReference type="InterPro" id="IPR028896">
    <property type="entry name" value="GcvT/YgfZ/DmdA"/>
</dbReference>
<dbReference type="PANTHER" id="PTHR43757">
    <property type="entry name" value="AMINOMETHYLTRANSFERASE"/>
    <property type="match status" value="1"/>
</dbReference>
<dbReference type="Pfam" id="PF01571">
    <property type="entry name" value="GCV_T"/>
    <property type="match status" value="1"/>
</dbReference>
<feature type="domain" description="GCVT N-terminal" evidence="1">
    <location>
        <begin position="1"/>
        <end position="217"/>
    </location>
</feature>
<dbReference type="InterPro" id="IPR006222">
    <property type="entry name" value="GCVT_N"/>
</dbReference>
<dbReference type="SUPFAM" id="SSF103025">
    <property type="entry name" value="Folate-binding domain"/>
    <property type="match status" value="1"/>
</dbReference>
<name>A0ABU5CUR3_9BACI</name>
<evidence type="ECO:0000313" key="4">
    <source>
        <dbReference type="Proteomes" id="UP001275315"/>
    </source>
</evidence>
<dbReference type="Pfam" id="PF08669">
    <property type="entry name" value="GCV_T_C"/>
    <property type="match status" value="1"/>
</dbReference>
<reference evidence="3 4" key="1">
    <citation type="submission" date="2023-10" db="EMBL/GenBank/DDBJ databases">
        <title>Virgibacillus soli CC-YMP-6 genome.</title>
        <authorList>
            <person name="Miliotis G."/>
            <person name="Sengupta P."/>
            <person name="Hameed A."/>
            <person name="Chuvochina M."/>
            <person name="Mcdonagh F."/>
            <person name="Simpson A.C."/>
            <person name="Singh N.K."/>
            <person name="Rekha P.D."/>
            <person name="Raman K."/>
            <person name="Hugenholtz P."/>
            <person name="Venkateswaran K."/>
        </authorList>
    </citation>
    <scope>NUCLEOTIDE SEQUENCE [LARGE SCALE GENOMIC DNA]</scope>
    <source>
        <strain evidence="3 4">CC-YMP-6</strain>
    </source>
</reference>
<sequence length="325" mass="36930">MIDYTANGKIKITGDDPVEFLNEFLTIDIEFMDIEKVDFSLILDEDAQVIDLVTIYHQEDYILIETSAHQREKIHQLLLHGNNDDIVVVEDVTNQFAIIGFEGPYAWKVGREFLDFDISSLPFQSFVETTWQDQSILFARTGVTGEYGYKICVAASSGLKLWEHLLEQDSEDFSVHPVGMQALEIAMLEVRQPNVRYETSELNVFEACLEWLVHFDKDEFAASEVLQEIREEGVDKRLVGFCFDAKEVLAKDDTILVEHVEVGKVVQVVHSYQLGKKLALGVVEDIFAVSGLSLVAYHHEKGQLVPIETISSPYVIPKSWEIKIV</sequence>
<dbReference type="InterPro" id="IPR029043">
    <property type="entry name" value="GcvT/YgfZ_C"/>
</dbReference>
<dbReference type="RefSeq" id="WP_320380610.1">
    <property type="nucleotide sequence ID" value="NZ_JAWDIQ010000002.1"/>
</dbReference>
<dbReference type="PIRSF" id="PIRSF006487">
    <property type="entry name" value="GcvT"/>
    <property type="match status" value="1"/>
</dbReference>
<evidence type="ECO:0000313" key="3">
    <source>
        <dbReference type="EMBL" id="MDY0409180.1"/>
    </source>
</evidence>
<dbReference type="InterPro" id="IPR027266">
    <property type="entry name" value="TrmE/GcvT-like"/>
</dbReference>
<feature type="domain" description="Aminomethyltransferase C-terminal" evidence="2">
    <location>
        <begin position="236"/>
        <end position="313"/>
    </location>
</feature>
<dbReference type="Gene3D" id="3.30.1360.120">
    <property type="entry name" value="Probable tRNA modification gtpase trme, domain 1"/>
    <property type="match status" value="1"/>
</dbReference>
<dbReference type="EMBL" id="JAWDIQ010000002">
    <property type="protein sequence ID" value="MDY0409180.1"/>
    <property type="molecule type" value="Genomic_DNA"/>
</dbReference>
<organism evidence="3 4">
    <name type="scientific">Paracerasibacillus soli</name>
    <dbReference type="NCBI Taxonomy" id="480284"/>
    <lineage>
        <taxon>Bacteria</taxon>
        <taxon>Bacillati</taxon>
        <taxon>Bacillota</taxon>
        <taxon>Bacilli</taxon>
        <taxon>Bacillales</taxon>
        <taxon>Bacillaceae</taxon>
        <taxon>Paracerasibacillus</taxon>
    </lineage>
</organism>
<keyword evidence="4" id="KW-1185">Reference proteome</keyword>